<sequence length="547" mass="64437">MSLSETITRSSYSTGQVSSDDYGLKSNIQPRGSAIRNLADQTSTIMSFTGDMSSPMAVVAHREREKRDLSDLNDRLCNYIEAVRFLEFHNKKLSSDVEFYKTKLERLNIIIRQIFETELNQAREIVEDNRREKDRLDERHGRLDRDANEFRDKFHKLDDIHSEDILRLLELEDQMAQKIAIINGLLAKIKILEDEIARLKREYNRLLTLVNDTKIRNEEEIMIRKDLEHRIPGIQEEIAFKQQLHEQELRELLDSLMKDDTDIYRNIFHNELSSALRDIRKEYEEQMAKKPRNEEVYQTRIQEIIKTTAKKSSEELSLKDQARKDRTKETEMSKDVIGLKSRGDHLRRRIEELERVLTNERSEFDIDMKQRDEKMLLLKSKLEDMLREMQEMLDEKLRLDEEITTYRRLLSGEEIRMQESMVEASMHQAEMSSQHAVDRSYVQTIESAVKTNIQKRSKGTVAFGEATLDDNFIVMENTTRDSDQKMDGWQIRRNDDVIYTFPPGSNLKAGRNQKVTVRQWTGDRTHVMTSLHNERGDDVASQTQRSQ</sequence>
<keyword evidence="1" id="KW-0403">Intermediate filament</keyword>
<evidence type="ECO:0000259" key="5">
    <source>
        <dbReference type="PROSITE" id="PS51841"/>
    </source>
</evidence>
<name>Q8MYK6_PRICU</name>
<dbReference type="PANTHER" id="PTHR45721">
    <property type="entry name" value="LAMIN DM0-RELATED"/>
    <property type="match status" value="1"/>
</dbReference>
<dbReference type="PROSITE" id="PS51841">
    <property type="entry name" value="LTD"/>
    <property type="match status" value="1"/>
</dbReference>
<evidence type="ECO:0000259" key="6">
    <source>
        <dbReference type="PROSITE" id="PS51842"/>
    </source>
</evidence>
<feature type="region of interest" description="Disordered" evidence="4">
    <location>
        <begin position="1"/>
        <end position="20"/>
    </location>
</feature>
<dbReference type="PANTHER" id="PTHR45721:SF12">
    <property type="entry name" value="INTERMEDIATE FILAMENT PROTEIN IFA-1"/>
    <property type="match status" value="1"/>
</dbReference>
<dbReference type="Gene3D" id="2.60.40.1260">
    <property type="entry name" value="Lamin Tail domain"/>
    <property type="match status" value="1"/>
</dbReference>
<keyword evidence="2 3" id="KW-0175">Coiled coil</keyword>
<dbReference type="OrthoDB" id="102442at2759"/>
<feature type="compositionally biased region" description="Polar residues" evidence="4">
    <location>
        <begin position="1"/>
        <end position="19"/>
    </location>
</feature>
<dbReference type="SMART" id="SM01391">
    <property type="entry name" value="Filament"/>
    <property type="match status" value="1"/>
</dbReference>
<dbReference type="InterPro" id="IPR001322">
    <property type="entry name" value="Lamin_tail_dom"/>
</dbReference>
<dbReference type="GO" id="GO:0005882">
    <property type="term" value="C:intermediate filament"/>
    <property type="evidence" value="ECO:0007669"/>
    <property type="project" value="UniProtKB-KW"/>
</dbReference>
<evidence type="ECO:0000256" key="4">
    <source>
        <dbReference type="SAM" id="MobiDB-lite"/>
    </source>
</evidence>
<evidence type="ECO:0000256" key="3">
    <source>
        <dbReference type="SAM" id="Coils"/>
    </source>
</evidence>
<feature type="coiled-coil region" evidence="3">
    <location>
        <begin position="182"/>
        <end position="216"/>
    </location>
</feature>
<dbReference type="SUPFAM" id="SSF64593">
    <property type="entry name" value="Intermediate filament protein, coiled coil region"/>
    <property type="match status" value="2"/>
</dbReference>
<dbReference type="Pfam" id="PF00038">
    <property type="entry name" value="Filament"/>
    <property type="match status" value="1"/>
</dbReference>
<dbReference type="GO" id="GO:0090435">
    <property type="term" value="P:protein localization to nuclear envelope"/>
    <property type="evidence" value="ECO:0007669"/>
    <property type="project" value="TreeGrafter"/>
</dbReference>
<dbReference type="GO" id="GO:0007097">
    <property type="term" value="P:nuclear migration"/>
    <property type="evidence" value="ECO:0007669"/>
    <property type="project" value="TreeGrafter"/>
</dbReference>
<dbReference type="InterPro" id="IPR036415">
    <property type="entry name" value="Lamin_tail_dom_sf"/>
</dbReference>
<evidence type="ECO:0000256" key="1">
    <source>
        <dbReference type="ARBA" id="ARBA00022754"/>
    </source>
</evidence>
<dbReference type="GO" id="GO:0051664">
    <property type="term" value="P:nuclear pore localization"/>
    <property type="evidence" value="ECO:0007669"/>
    <property type="project" value="TreeGrafter"/>
</dbReference>
<feature type="domain" description="IF rod" evidence="6">
    <location>
        <begin position="65"/>
        <end position="417"/>
    </location>
</feature>
<dbReference type="Gene3D" id="1.20.5.1160">
    <property type="entry name" value="Vasodilator-stimulated phosphoprotein"/>
    <property type="match status" value="1"/>
</dbReference>
<organism evidence="7">
    <name type="scientific">Priapulus caudatus</name>
    <name type="common">Priapulid worm</name>
    <dbReference type="NCBI Taxonomy" id="37621"/>
    <lineage>
        <taxon>Eukaryota</taxon>
        <taxon>Metazoa</taxon>
        <taxon>Ecdysozoa</taxon>
        <taxon>Scalidophora</taxon>
        <taxon>Priapulida</taxon>
        <taxon>Priapulimorpha</taxon>
        <taxon>Priapulimorphida</taxon>
        <taxon>Priapulidae</taxon>
        <taxon>Priapulus</taxon>
    </lineage>
</organism>
<dbReference type="PROSITE" id="PS51842">
    <property type="entry name" value="IF_ROD_2"/>
    <property type="match status" value="1"/>
</dbReference>
<feature type="region of interest" description="Disordered" evidence="4">
    <location>
        <begin position="312"/>
        <end position="332"/>
    </location>
</feature>
<dbReference type="GO" id="GO:0031507">
    <property type="term" value="P:heterochromatin formation"/>
    <property type="evidence" value="ECO:0007669"/>
    <property type="project" value="TreeGrafter"/>
</dbReference>
<dbReference type="SUPFAM" id="SSF74853">
    <property type="entry name" value="Lamin A/C globular tail domain"/>
    <property type="match status" value="1"/>
</dbReference>
<dbReference type="Gene3D" id="1.20.5.170">
    <property type="match status" value="1"/>
</dbReference>
<feature type="coiled-coil region" evidence="3">
    <location>
        <begin position="343"/>
        <end position="402"/>
    </location>
</feature>
<dbReference type="RefSeq" id="NP_001310405.1">
    <property type="nucleotide sequence ID" value="NM_001323476.1"/>
</dbReference>
<dbReference type="GeneID" id="106808119"/>
<gene>
    <name evidence="7" type="primary">if-1</name>
</gene>
<dbReference type="EMBL" id="AJ421617">
    <property type="protein sequence ID" value="CAD13471.1"/>
    <property type="molecule type" value="mRNA"/>
</dbReference>
<evidence type="ECO:0000256" key="2">
    <source>
        <dbReference type="ARBA" id="ARBA00023054"/>
    </source>
</evidence>
<dbReference type="GO" id="GO:0006998">
    <property type="term" value="P:nuclear envelope organization"/>
    <property type="evidence" value="ECO:0007669"/>
    <property type="project" value="TreeGrafter"/>
</dbReference>
<dbReference type="AlphaFoldDB" id="Q8MYK6"/>
<proteinExistence type="evidence at transcript level"/>
<feature type="coiled-coil region" evidence="3">
    <location>
        <begin position="112"/>
        <end position="139"/>
    </location>
</feature>
<reference evidence="7" key="1">
    <citation type="journal article" date="2002" name="Gene">
        <title>The gene for a cytoplasmic intermediate filament (IF) protein of the hemichordate Saccoglossus kowalevskii; definition of the unique features of chordate IF proteins.</title>
        <authorList>
            <person name="Zimek A."/>
            <person name="Weber K."/>
        </authorList>
    </citation>
    <scope>NUCLEOTIDE SEQUENCE</scope>
</reference>
<feature type="domain" description="LTD" evidence="5">
    <location>
        <begin position="449"/>
        <end position="546"/>
    </location>
</feature>
<evidence type="ECO:0000313" key="7">
    <source>
        <dbReference type="EMBL" id="CAD13471.1"/>
    </source>
</evidence>
<dbReference type="InterPro" id="IPR039008">
    <property type="entry name" value="IF_rod_dom"/>
</dbReference>
<dbReference type="GO" id="GO:0005200">
    <property type="term" value="F:structural constituent of cytoskeleton"/>
    <property type="evidence" value="ECO:0007669"/>
    <property type="project" value="TreeGrafter"/>
</dbReference>
<accession>Q8MYK6</accession>
<dbReference type="GO" id="GO:0005652">
    <property type="term" value="C:nuclear lamina"/>
    <property type="evidence" value="ECO:0007669"/>
    <property type="project" value="TreeGrafter"/>
</dbReference>
<protein>
    <submittedName>
        <fullName evidence="7">Cytoplasmic intermediate filament protein</fullName>
    </submittedName>
</protein>